<feature type="domain" description="Ig-like" evidence="11">
    <location>
        <begin position="44"/>
        <end position="129"/>
    </location>
</feature>
<dbReference type="GO" id="GO:0043005">
    <property type="term" value="C:neuron projection"/>
    <property type="evidence" value="ECO:0007669"/>
    <property type="project" value="TreeGrafter"/>
</dbReference>
<dbReference type="InterPro" id="IPR013098">
    <property type="entry name" value="Ig_I-set"/>
</dbReference>
<protein>
    <submittedName>
        <fullName evidence="13">Lachesin</fullName>
    </submittedName>
</protein>
<feature type="region of interest" description="Disordered" evidence="9">
    <location>
        <begin position="342"/>
        <end position="376"/>
    </location>
</feature>
<dbReference type="FunFam" id="2.60.40.10:FF:000328">
    <property type="entry name" value="CLUMA_CG000981, isoform A"/>
    <property type="match status" value="1"/>
</dbReference>
<dbReference type="InterPro" id="IPR013783">
    <property type="entry name" value="Ig-like_fold"/>
</dbReference>
<feature type="signal peptide" evidence="10">
    <location>
        <begin position="1"/>
        <end position="18"/>
    </location>
</feature>
<organism evidence="12 13">
    <name type="scientific">Drosophila lebanonensis</name>
    <name type="common">Fruit fly</name>
    <name type="synonym">Scaptodrosophila lebanonensis</name>
    <dbReference type="NCBI Taxonomy" id="7225"/>
    <lineage>
        <taxon>Eukaryota</taxon>
        <taxon>Metazoa</taxon>
        <taxon>Ecdysozoa</taxon>
        <taxon>Arthropoda</taxon>
        <taxon>Hexapoda</taxon>
        <taxon>Insecta</taxon>
        <taxon>Pterygota</taxon>
        <taxon>Neoptera</taxon>
        <taxon>Endopterygota</taxon>
        <taxon>Diptera</taxon>
        <taxon>Brachycera</taxon>
        <taxon>Muscomorpha</taxon>
        <taxon>Ephydroidea</taxon>
        <taxon>Drosophilidae</taxon>
        <taxon>Scaptodrosophila</taxon>
    </lineage>
</organism>
<dbReference type="PANTHER" id="PTHR12231">
    <property type="entry name" value="CTX-RELATED TYPE I TRANSMEMBRANE PROTEIN"/>
    <property type="match status" value="1"/>
</dbReference>
<dbReference type="Pfam" id="PF07679">
    <property type="entry name" value="I-set"/>
    <property type="match status" value="2"/>
</dbReference>
<gene>
    <name evidence="13" type="primary">LOC115622350</name>
</gene>
<dbReference type="CTD" id="5740816"/>
<keyword evidence="4" id="KW-0677">Repeat</keyword>
<evidence type="ECO:0000313" key="13">
    <source>
        <dbReference type="RefSeq" id="XP_030372124.1"/>
    </source>
</evidence>
<dbReference type="FunFam" id="2.60.40.10:FF:000376">
    <property type="entry name" value="CLUMA_CG000981, isoform A"/>
    <property type="match status" value="1"/>
</dbReference>
<dbReference type="Gene3D" id="2.60.40.10">
    <property type="entry name" value="Immunoglobulins"/>
    <property type="match status" value="3"/>
</dbReference>
<dbReference type="InterPro" id="IPR051170">
    <property type="entry name" value="Neural/epithelial_adhesion"/>
</dbReference>
<dbReference type="AlphaFoldDB" id="A0A6J2T805"/>
<dbReference type="FunFam" id="2.60.40.10:FF:000392">
    <property type="entry name" value="CLUMA_CG000981, isoform A"/>
    <property type="match status" value="1"/>
</dbReference>
<feature type="domain" description="Ig-like" evidence="11">
    <location>
        <begin position="243"/>
        <end position="333"/>
    </location>
</feature>
<dbReference type="SMART" id="SM00408">
    <property type="entry name" value="IGc2"/>
    <property type="match status" value="3"/>
</dbReference>
<evidence type="ECO:0000256" key="5">
    <source>
        <dbReference type="ARBA" id="ARBA00023136"/>
    </source>
</evidence>
<dbReference type="GO" id="GO:0005886">
    <property type="term" value="C:plasma membrane"/>
    <property type="evidence" value="ECO:0007669"/>
    <property type="project" value="UniProtKB-SubCell"/>
</dbReference>
<dbReference type="InterPro" id="IPR003599">
    <property type="entry name" value="Ig_sub"/>
</dbReference>
<dbReference type="InterPro" id="IPR036179">
    <property type="entry name" value="Ig-like_dom_sf"/>
</dbReference>
<evidence type="ECO:0000256" key="8">
    <source>
        <dbReference type="ARBA" id="ARBA00023319"/>
    </source>
</evidence>
<keyword evidence="5" id="KW-0472">Membrane</keyword>
<dbReference type="SMART" id="SM00409">
    <property type="entry name" value="IG"/>
    <property type="match status" value="3"/>
</dbReference>
<dbReference type="RefSeq" id="XP_030372124.1">
    <property type="nucleotide sequence ID" value="XM_030516264.1"/>
</dbReference>
<evidence type="ECO:0000256" key="1">
    <source>
        <dbReference type="ARBA" id="ARBA00004236"/>
    </source>
</evidence>
<evidence type="ECO:0000256" key="2">
    <source>
        <dbReference type="ARBA" id="ARBA00022475"/>
    </source>
</evidence>
<keyword evidence="3 10" id="KW-0732">Signal</keyword>
<dbReference type="Pfam" id="PF13927">
    <property type="entry name" value="Ig_3"/>
    <property type="match status" value="1"/>
</dbReference>
<keyword evidence="6" id="KW-1015">Disulfide bond</keyword>
<dbReference type="Proteomes" id="UP000504634">
    <property type="component" value="Unplaced"/>
</dbReference>
<dbReference type="PANTHER" id="PTHR12231:SF247">
    <property type="entry name" value="DPR-INTERACTING PROTEIN DELTA, ISOFORM D"/>
    <property type="match status" value="1"/>
</dbReference>
<proteinExistence type="predicted"/>
<dbReference type="SUPFAM" id="SSF48726">
    <property type="entry name" value="Immunoglobulin"/>
    <property type="match status" value="3"/>
</dbReference>
<evidence type="ECO:0000259" key="11">
    <source>
        <dbReference type="PROSITE" id="PS50835"/>
    </source>
</evidence>
<feature type="compositionally biased region" description="Polar residues" evidence="9">
    <location>
        <begin position="342"/>
        <end position="371"/>
    </location>
</feature>
<sequence>MFIITVIKLLLIVLNIFPSRFTNRRVMFLIYMTNLVTHVMMDEPRFAQPIPNVTVAVGRDANLPCVVEHLGGYKVAWIHIDRQMILTIHRHVISRIPRYSITYDNANTWLLHVNQAHQDDRGYYMCQVNTNPMISQVGYLQVVVPPNILDIESTPSSVAVRENQNINMTCRADGFPAPKIIWRREDGEEIAVEKKKKVLVYDGDILPLTKVSRNEMGAYLCIATNGVPPSVSKRIILDVEFSPMIWVPNQLVGAPAGTDVTIDCHTEAHPKAIIYWVYNAVMVLPSKKYKTDYTENSYRAHMKLTIRNLQYGDFGNYRCISKNSLGETEGSIRVYEIPLPSTPSKQVTHTTVESRENNIIPSSRNDTTKLPQTDAYPMKNDLFSGSASSASSSSAASSSSSSMQTSSLPAATGNSLSALGGSGGKGSLAIGKSMFYTERPPNEYGSSHAGALHRPPMVGLLLSWLGTAAFLCLRL</sequence>
<accession>A0A6J2T805</accession>
<evidence type="ECO:0000256" key="10">
    <source>
        <dbReference type="SAM" id="SignalP"/>
    </source>
</evidence>
<feature type="domain" description="Ig-like" evidence="11">
    <location>
        <begin position="146"/>
        <end position="232"/>
    </location>
</feature>
<dbReference type="PROSITE" id="PS50835">
    <property type="entry name" value="IG_LIKE"/>
    <property type="match status" value="3"/>
</dbReference>
<dbReference type="GeneID" id="115622350"/>
<evidence type="ECO:0000256" key="6">
    <source>
        <dbReference type="ARBA" id="ARBA00023157"/>
    </source>
</evidence>
<keyword evidence="8" id="KW-0393">Immunoglobulin domain</keyword>
<keyword evidence="2" id="KW-1003">Cell membrane</keyword>
<evidence type="ECO:0000256" key="3">
    <source>
        <dbReference type="ARBA" id="ARBA00022729"/>
    </source>
</evidence>
<dbReference type="InterPro" id="IPR007110">
    <property type="entry name" value="Ig-like_dom"/>
</dbReference>
<evidence type="ECO:0000256" key="4">
    <source>
        <dbReference type="ARBA" id="ARBA00022737"/>
    </source>
</evidence>
<feature type="chain" id="PRO_5026654935" evidence="10">
    <location>
        <begin position="19"/>
        <end position="475"/>
    </location>
</feature>
<reference evidence="13" key="1">
    <citation type="submission" date="2025-08" db="UniProtKB">
        <authorList>
            <consortium name="RefSeq"/>
        </authorList>
    </citation>
    <scope>IDENTIFICATION</scope>
    <source>
        <strain evidence="13">11010-0011.00</strain>
        <tissue evidence="13">Whole body</tissue>
    </source>
</reference>
<evidence type="ECO:0000256" key="7">
    <source>
        <dbReference type="ARBA" id="ARBA00023180"/>
    </source>
</evidence>
<dbReference type="InterPro" id="IPR003598">
    <property type="entry name" value="Ig_sub2"/>
</dbReference>
<name>A0A6J2T805_DROLE</name>
<keyword evidence="7" id="KW-0325">Glycoprotein</keyword>
<keyword evidence="12" id="KW-1185">Reference proteome</keyword>
<evidence type="ECO:0000313" key="12">
    <source>
        <dbReference type="Proteomes" id="UP000504634"/>
    </source>
</evidence>
<dbReference type="OrthoDB" id="10012075at2759"/>
<evidence type="ECO:0000256" key="9">
    <source>
        <dbReference type="SAM" id="MobiDB-lite"/>
    </source>
</evidence>
<comment type="subcellular location">
    <subcellularLocation>
        <location evidence="1">Cell membrane</location>
    </subcellularLocation>
</comment>